<dbReference type="EMBL" id="JARIHO010000104">
    <property type="protein sequence ID" value="KAJ7303632.1"/>
    <property type="molecule type" value="Genomic_DNA"/>
</dbReference>
<proteinExistence type="predicted"/>
<organism evidence="1 2">
    <name type="scientific">Mycena albidolilacea</name>
    <dbReference type="NCBI Taxonomy" id="1033008"/>
    <lineage>
        <taxon>Eukaryota</taxon>
        <taxon>Fungi</taxon>
        <taxon>Dikarya</taxon>
        <taxon>Basidiomycota</taxon>
        <taxon>Agaricomycotina</taxon>
        <taxon>Agaricomycetes</taxon>
        <taxon>Agaricomycetidae</taxon>
        <taxon>Agaricales</taxon>
        <taxon>Marasmiineae</taxon>
        <taxon>Mycenaceae</taxon>
        <taxon>Mycena</taxon>
    </lineage>
</organism>
<keyword evidence="2" id="KW-1185">Reference proteome</keyword>
<sequence>VLNNIKLTNAPTAIALFGGAVLLAGGTTTITSWGLGNIYTGSNGTGTCTQVYIAAANKPSVLLDSAGNIFR</sequence>
<dbReference type="Proteomes" id="UP001218218">
    <property type="component" value="Unassembled WGS sequence"/>
</dbReference>
<name>A0AAD6Z1K2_9AGAR</name>
<gene>
    <name evidence="1" type="ORF">DFH08DRAFT_721960</name>
</gene>
<dbReference type="Gene3D" id="2.160.20.10">
    <property type="entry name" value="Single-stranded right-handed beta-helix, Pectin lyase-like"/>
    <property type="match status" value="1"/>
</dbReference>
<reference evidence="1" key="1">
    <citation type="submission" date="2023-03" db="EMBL/GenBank/DDBJ databases">
        <title>Massive genome expansion in bonnet fungi (Mycena s.s.) driven by repeated elements and novel gene families across ecological guilds.</title>
        <authorList>
            <consortium name="Lawrence Berkeley National Laboratory"/>
            <person name="Harder C.B."/>
            <person name="Miyauchi S."/>
            <person name="Viragh M."/>
            <person name="Kuo A."/>
            <person name="Thoen E."/>
            <person name="Andreopoulos B."/>
            <person name="Lu D."/>
            <person name="Skrede I."/>
            <person name="Drula E."/>
            <person name="Henrissat B."/>
            <person name="Morin E."/>
            <person name="Kohler A."/>
            <person name="Barry K."/>
            <person name="LaButti K."/>
            <person name="Morin E."/>
            <person name="Salamov A."/>
            <person name="Lipzen A."/>
            <person name="Mereny Z."/>
            <person name="Hegedus B."/>
            <person name="Baldrian P."/>
            <person name="Stursova M."/>
            <person name="Weitz H."/>
            <person name="Taylor A."/>
            <person name="Grigoriev I.V."/>
            <person name="Nagy L.G."/>
            <person name="Martin F."/>
            <person name="Kauserud H."/>
        </authorList>
    </citation>
    <scope>NUCLEOTIDE SEQUENCE</scope>
    <source>
        <strain evidence="1">CBHHK002</strain>
    </source>
</reference>
<protein>
    <submittedName>
        <fullName evidence="1">Uncharacterized protein</fullName>
    </submittedName>
</protein>
<comment type="caution">
    <text evidence="1">The sequence shown here is derived from an EMBL/GenBank/DDBJ whole genome shotgun (WGS) entry which is preliminary data.</text>
</comment>
<dbReference type="InterPro" id="IPR012334">
    <property type="entry name" value="Pectin_lyas_fold"/>
</dbReference>
<dbReference type="AlphaFoldDB" id="A0AAD6Z1K2"/>
<accession>A0AAD6Z1K2</accession>
<evidence type="ECO:0000313" key="2">
    <source>
        <dbReference type="Proteomes" id="UP001218218"/>
    </source>
</evidence>
<feature type="non-terminal residue" evidence="1">
    <location>
        <position position="1"/>
    </location>
</feature>
<evidence type="ECO:0000313" key="1">
    <source>
        <dbReference type="EMBL" id="KAJ7303632.1"/>
    </source>
</evidence>